<reference evidence="2" key="1">
    <citation type="submission" date="2017-09" db="EMBL/GenBank/DDBJ databases">
        <title>Polyketide synthases of a Diaporthe helianthi virulent isolate.</title>
        <authorList>
            <person name="Baroncelli R."/>
        </authorList>
    </citation>
    <scope>NUCLEOTIDE SEQUENCE [LARGE SCALE GENOMIC DNA]</scope>
    <source>
        <strain evidence="2">7/96</strain>
    </source>
</reference>
<accession>A0A2P5I6I2</accession>
<evidence type="ECO:0000313" key="3">
    <source>
        <dbReference type="Proteomes" id="UP000094444"/>
    </source>
</evidence>
<protein>
    <submittedName>
        <fullName evidence="2">Uncharacterized protein</fullName>
    </submittedName>
</protein>
<feature type="region of interest" description="Disordered" evidence="1">
    <location>
        <begin position="20"/>
        <end position="95"/>
    </location>
</feature>
<dbReference type="AlphaFoldDB" id="A0A2P5I6I2"/>
<name>A0A2P5I6I2_DIAHE</name>
<dbReference type="STRING" id="158607.A0A2P5I6I2"/>
<sequence length="223" mass="23629">MPSLINGKFQLPALNLKFGSLTEGTDIPPPLPSPTEEEKPETPKPAAADDTKSSTATNGTQTSPAVPNANGAKRSAEVVPLPGSPTSIRTGQGSIRRLLSRNRLDSAFANGDTAIGDAGVQALKRPDSRPTSRSNASVTTEKQSKRASGFFRRFRSSHDAADNTRPSRLSTSNENENERPAISSPKSRGPPPPMIPEFKALGSKVDLDGEQGSLGDDLFKNIK</sequence>
<dbReference type="OrthoDB" id="5380416at2759"/>
<dbReference type="EMBL" id="MAVT02000211">
    <property type="protein sequence ID" value="POS78121.1"/>
    <property type="molecule type" value="Genomic_DNA"/>
</dbReference>
<evidence type="ECO:0000256" key="1">
    <source>
        <dbReference type="SAM" id="MobiDB-lite"/>
    </source>
</evidence>
<feature type="compositionally biased region" description="Polar residues" evidence="1">
    <location>
        <begin position="84"/>
        <end position="93"/>
    </location>
</feature>
<dbReference type="InParanoid" id="A0A2P5I6I2"/>
<dbReference type="Proteomes" id="UP000094444">
    <property type="component" value="Unassembled WGS sequence"/>
</dbReference>
<keyword evidence="3" id="KW-1185">Reference proteome</keyword>
<feature type="region of interest" description="Disordered" evidence="1">
    <location>
        <begin position="108"/>
        <end position="223"/>
    </location>
</feature>
<organism evidence="2 3">
    <name type="scientific">Diaporthe helianthi</name>
    <dbReference type="NCBI Taxonomy" id="158607"/>
    <lineage>
        <taxon>Eukaryota</taxon>
        <taxon>Fungi</taxon>
        <taxon>Dikarya</taxon>
        <taxon>Ascomycota</taxon>
        <taxon>Pezizomycotina</taxon>
        <taxon>Sordariomycetes</taxon>
        <taxon>Sordariomycetidae</taxon>
        <taxon>Diaporthales</taxon>
        <taxon>Diaporthaceae</taxon>
        <taxon>Diaporthe</taxon>
    </lineage>
</organism>
<gene>
    <name evidence="2" type="ORF">DHEL01_v203475</name>
</gene>
<feature type="compositionally biased region" description="Polar residues" evidence="1">
    <location>
        <begin position="131"/>
        <end position="141"/>
    </location>
</feature>
<feature type="compositionally biased region" description="Basic and acidic residues" evidence="1">
    <location>
        <begin position="36"/>
        <end position="52"/>
    </location>
</feature>
<feature type="compositionally biased region" description="Polar residues" evidence="1">
    <location>
        <begin position="164"/>
        <end position="174"/>
    </location>
</feature>
<proteinExistence type="predicted"/>
<comment type="caution">
    <text evidence="2">The sequence shown here is derived from an EMBL/GenBank/DDBJ whole genome shotgun (WGS) entry which is preliminary data.</text>
</comment>
<evidence type="ECO:0000313" key="2">
    <source>
        <dbReference type="EMBL" id="POS78121.1"/>
    </source>
</evidence>